<proteinExistence type="predicted"/>
<gene>
    <name evidence="3" type="ORF">NSCI0253_LOCUS35187</name>
</gene>
<keyword evidence="2" id="KW-0812">Transmembrane</keyword>
<dbReference type="SUPFAM" id="SSF103481">
    <property type="entry name" value="Multidrug resistance efflux transporter EmrE"/>
    <property type="match status" value="1"/>
</dbReference>
<feature type="transmembrane region" description="Helical" evidence="2">
    <location>
        <begin position="224"/>
        <end position="244"/>
    </location>
</feature>
<feature type="region of interest" description="Disordered" evidence="1">
    <location>
        <begin position="1"/>
        <end position="21"/>
    </location>
</feature>
<reference evidence="3" key="1">
    <citation type="submission" date="2021-01" db="EMBL/GenBank/DDBJ databases">
        <authorList>
            <person name="Corre E."/>
            <person name="Pelletier E."/>
            <person name="Niang G."/>
            <person name="Scheremetjew M."/>
            <person name="Finn R."/>
            <person name="Kale V."/>
            <person name="Holt S."/>
            <person name="Cochrane G."/>
            <person name="Meng A."/>
            <person name="Brown T."/>
            <person name="Cohen L."/>
        </authorList>
    </citation>
    <scope>NUCLEOTIDE SEQUENCE</scope>
</reference>
<feature type="transmembrane region" description="Helical" evidence="2">
    <location>
        <begin position="189"/>
        <end position="204"/>
    </location>
</feature>
<sequence>MSREPISTQAASPPSWPQPADTMVQHTNFLDILQDPLLSKPQDASAPKPQAEQPLCDLLWGYLSLLAVVVTWIAQSEVCQLVQVDGYNKPMAITWFNHSASVVILPILMVAQVDVRGSFHTLFGRELTEWRVWRQAWMLAVVYLAADWVWYLGLPCLSVAMGTVVFSSSPAWVYLISLTMGQKVQLRKIVALVACLGGVGVIFARKGQDNVSLDQAPVPMSVEIMGNVFVLAASFGYAVYQLLFDKTMAQIGTDNIWTINVFVAVMGVLNVVLIWPVLFLVSIPGLPASIREVPEIPSRAAFTGVMINASLALAFNISFAVATVKMGPFLTSIATVVTIPMTMVVDATLHGDHFGCDACVGSLLVLGGFVGLVATS</sequence>
<evidence type="ECO:0000256" key="2">
    <source>
        <dbReference type="SAM" id="Phobius"/>
    </source>
</evidence>
<feature type="transmembrane region" description="Helical" evidence="2">
    <location>
        <begin position="256"/>
        <end position="281"/>
    </location>
</feature>
<keyword evidence="2" id="KW-1133">Transmembrane helix</keyword>
<dbReference type="EMBL" id="HBFQ01049361">
    <property type="protein sequence ID" value="CAD8860832.1"/>
    <property type="molecule type" value="Transcribed_RNA"/>
</dbReference>
<feature type="transmembrane region" description="Helical" evidence="2">
    <location>
        <begin position="159"/>
        <end position="177"/>
    </location>
</feature>
<dbReference type="InterPro" id="IPR037185">
    <property type="entry name" value="EmrE-like"/>
</dbReference>
<dbReference type="AlphaFoldDB" id="A0A7S1APB5"/>
<dbReference type="InterPro" id="IPR026505">
    <property type="entry name" value="Solute_c_fam_35_mem_F3/F4"/>
</dbReference>
<keyword evidence="2" id="KW-0472">Membrane</keyword>
<feature type="transmembrane region" description="Helical" evidence="2">
    <location>
        <begin position="329"/>
        <end position="348"/>
    </location>
</feature>
<feature type="transmembrane region" description="Helical" evidence="2">
    <location>
        <begin position="136"/>
        <end position="153"/>
    </location>
</feature>
<protein>
    <recommendedName>
        <fullName evidence="4">EamA domain-containing protein</fullName>
    </recommendedName>
</protein>
<dbReference type="PANTHER" id="PTHR19346">
    <property type="entry name" value="SUGAR PHOSPHATE TRANSPORTER DOMAIN-CONTAINING PROTEIN"/>
    <property type="match status" value="1"/>
</dbReference>
<organism evidence="3">
    <name type="scientific">Noctiluca scintillans</name>
    <name type="common">Sea sparkle</name>
    <name type="synonym">Red tide dinoflagellate</name>
    <dbReference type="NCBI Taxonomy" id="2966"/>
    <lineage>
        <taxon>Eukaryota</taxon>
        <taxon>Sar</taxon>
        <taxon>Alveolata</taxon>
        <taxon>Dinophyceae</taxon>
        <taxon>Noctilucales</taxon>
        <taxon>Noctilucaceae</taxon>
        <taxon>Noctiluca</taxon>
    </lineage>
</organism>
<evidence type="ECO:0000313" key="3">
    <source>
        <dbReference type="EMBL" id="CAD8860832.1"/>
    </source>
</evidence>
<feature type="transmembrane region" description="Helical" evidence="2">
    <location>
        <begin position="354"/>
        <end position="374"/>
    </location>
</feature>
<dbReference type="PANTHER" id="PTHR19346:SF4">
    <property type="entry name" value="SUGAR PHOSPHATE TRANSPORTER DOMAIN-CONTAINING PROTEIN"/>
    <property type="match status" value="1"/>
</dbReference>
<feature type="transmembrane region" description="Helical" evidence="2">
    <location>
        <begin position="58"/>
        <end position="75"/>
    </location>
</feature>
<name>A0A7S1APB5_NOCSC</name>
<evidence type="ECO:0000256" key="1">
    <source>
        <dbReference type="SAM" id="MobiDB-lite"/>
    </source>
</evidence>
<feature type="transmembrane region" description="Helical" evidence="2">
    <location>
        <begin position="301"/>
        <end position="322"/>
    </location>
</feature>
<feature type="transmembrane region" description="Helical" evidence="2">
    <location>
        <begin position="95"/>
        <end position="115"/>
    </location>
</feature>
<accession>A0A7S1APB5</accession>
<evidence type="ECO:0008006" key="4">
    <source>
        <dbReference type="Google" id="ProtNLM"/>
    </source>
</evidence>